<dbReference type="EMBL" id="PP554578">
    <property type="protein sequence ID" value="XCD29445.1"/>
    <property type="molecule type" value="Genomic_DNA"/>
</dbReference>
<proteinExistence type="predicted"/>
<name>A0AAU8BUH3_9VIRU</name>
<evidence type="ECO:0000256" key="1">
    <source>
        <dbReference type="SAM" id="Phobius"/>
    </source>
</evidence>
<organism evidence="2">
    <name type="scientific">Salmonella phage PMBT27</name>
    <dbReference type="NCBI Taxonomy" id="3137285"/>
    <lineage>
        <taxon>Viruses</taxon>
    </lineage>
</organism>
<keyword evidence="1" id="KW-0472">Membrane</keyword>
<feature type="transmembrane region" description="Helical" evidence="1">
    <location>
        <begin position="12"/>
        <end position="31"/>
    </location>
</feature>
<evidence type="ECO:0000313" key="2">
    <source>
        <dbReference type="EMBL" id="XCD29445.1"/>
    </source>
</evidence>
<reference evidence="2" key="1">
    <citation type="submission" date="2024-03" db="EMBL/GenBank/DDBJ databases">
        <title>This phage originates from the Bacteriophage catalogue of the Bacteriophage Competence Centre, Department of Microbiology und Biotechnology, Max Rubner-Institut, Kiel, Germany.</title>
        <authorList>
            <person name="Sprotte S."/>
            <person name="Brinks E."/>
        </authorList>
    </citation>
    <scope>NUCLEOTIDE SEQUENCE</scope>
</reference>
<keyword evidence="1" id="KW-0812">Transmembrane</keyword>
<accession>A0AAU8BUH3</accession>
<protein>
    <submittedName>
        <fullName evidence="2">Uncharacterized protein</fullName>
    </submittedName>
</protein>
<keyword evidence="1" id="KW-1133">Transmembrane helix</keyword>
<sequence>MKSQRFMNVLNAVSMTNVIGNAQLVAMMICMK</sequence>